<dbReference type="RefSeq" id="WP_311689310.1">
    <property type="nucleotide sequence ID" value="NZ_JAVRHL010000001.1"/>
</dbReference>
<accession>A0ABU3DCU7</accession>
<evidence type="ECO:0000313" key="1">
    <source>
        <dbReference type="EMBL" id="MDT0681544.1"/>
    </source>
</evidence>
<dbReference type="Proteomes" id="UP001265259">
    <property type="component" value="Unassembled WGS sequence"/>
</dbReference>
<evidence type="ECO:0000313" key="2">
    <source>
        <dbReference type="Proteomes" id="UP001265259"/>
    </source>
</evidence>
<proteinExistence type="predicted"/>
<keyword evidence="2" id="KW-1185">Reference proteome</keyword>
<gene>
    <name evidence="1" type="ORF">RM543_02515</name>
</gene>
<dbReference type="Pfam" id="PF06082">
    <property type="entry name" value="YjbH"/>
    <property type="match status" value="1"/>
</dbReference>
<dbReference type="EMBL" id="JAVRHL010000001">
    <property type="protein sequence ID" value="MDT0681544.1"/>
    <property type="molecule type" value="Genomic_DNA"/>
</dbReference>
<protein>
    <submittedName>
        <fullName evidence="1">YjbH domain-containing protein</fullName>
    </submittedName>
</protein>
<dbReference type="InterPro" id="IPR010344">
    <property type="entry name" value="YbjH"/>
</dbReference>
<comment type="caution">
    <text evidence="1">The sequence shown here is derived from an EMBL/GenBank/DDBJ whole genome shotgun (WGS) entry which is preliminary data.</text>
</comment>
<name>A0ABU3DCU7_9RHOB</name>
<organism evidence="1 2">
    <name type="scientific">Tropicimonas omnivorans</name>
    <dbReference type="NCBI Taxonomy" id="3075590"/>
    <lineage>
        <taxon>Bacteria</taxon>
        <taxon>Pseudomonadati</taxon>
        <taxon>Pseudomonadota</taxon>
        <taxon>Alphaproteobacteria</taxon>
        <taxon>Rhodobacterales</taxon>
        <taxon>Roseobacteraceae</taxon>
        <taxon>Tropicimonas</taxon>
    </lineage>
</organism>
<sequence length="728" mass="78859">MMAAIGTRRAGRRVLAMSAALLALLAPVATLGQYMTGETDIRLAAGALPPAPPPPTLSFYGTPGLIDMPTAEALPDGQLAFSTAYFAGSTRNTLTFQIFPRLAGAFRYSIIENENAGGRTLYDRSLDLAFQLVEEDRRLPGIAIGLRDIGGTSVLSSEYVAATKHLSPKVAITAGLGWGRLGTYDGFDNPLGALDDGFDVRETERDDPGGQLSGNYFQGDAAVFGGVEWRPTDRLSVVAEYSTDDYVYETGRGLFERESPFNFGAKYKVNDSITLGGYALYGTEIGITASISFNPKTPPNGFAAGAPLPVLRRAPGAEPLSVTPAVSTALRDAVSTALDAYGLGLDALEISGRRATLRMYNTTYESAPMAVGRAARVLTAVMPSQVDTFVIVPIVNGIPASAVTLRRGDLEDLEYAPDNAWTIYARSRLTGGAAEGKLPPAAYPDDLYPKLDFGISPYLQPALFDPDDPLRADVGLRFTASYEPSPGLVLSGSLKKRLLGNRDEADRDDPSELPVVRSDIARYAQEGDPALEYLTGEYFFRPGQDYYGRVTAGLLERMYGGVSGEVLWKPVDSRLGLGVELNYARKRDYDILFDFQDYETATGHASAYYDFGGGYLGQIDAGRYLAGDWGATFSLDREFDNGARVGAFFTRTDVSAEEFGEGSFDKGIRVSIPLNYLTGQPDRSSTGTSLRLVQRDGGQRLNVRNRLYGAVRDYHRPEYEDRSGAFWK</sequence>
<reference evidence="1 2" key="1">
    <citation type="submission" date="2023-09" db="EMBL/GenBank/DDBJ databases">
        <authorList>
            <person name="Rey-Velasco X."/>
        </authorList>
    </citation>
    <scope>NUCLEOTIDE SEQUENCE [LARGE SCALE GENOMIC DNA]</scope>
    <source>
        <strain evidence="1 2">F158</strain>
    </source>
</reference>